<feature type="compositionally biased region" description="Basic and acidic residues" evidence="1">
    <location>
        <begin position="200"/>
        <end position="221"/>
    </location>
</feature>
<dbReference type="InterPro" id="IPR057455">
    <property type="entry name" value="UBFD1_C"/>
</dbReference>
<dbReference type="SMART" id="SM00213">
    <property type="entry name" value="UBQ"/>
    <property type="match status" value="1"/>
</dbReference>
<feature type="compositionally biased region" description="Polar residues" evidence="1">
    <location>
        <begin position="7"/>
        <end position="22"/>
    </location>
</feature>
<dbReference type="GO" id="GO:0045296">
    <property type="term" value="F:cadherin binding"/>
    <property type="evidence" value="ECO:0007669"/>
    <property type="project" value="TreeGrafter"/>
</dbReference>
<dbReference type="GO" id="GO:0003723">
    <property type="term" value="F:RNA binding"/>
    <property type="evidence" value="ECO:0007669"/>
    <property type="project" value="TreeGrafter"/>
</dbReference>
<evidence type="ECO:0000313" key="2">
    <source>
        <dbReference type="EMBL" id="CAB3980708.1"/>
    </source>
</evidence>
<dbReference type="SUPFAM" id="SSF54236">
    <property type="entry name" value="Ubiquitin-like"/>
    <property type="match status" value="1"/>
</dbReference>
<feature type="region of interest" description="Disordered" evidence="1">
    <location>
        <begin position="1"/>
        <end position="83"/>
    </location>
</feature>
<sequence>MADDNSQRGGESCTETMEQGQPCSDEPEHNESMKEVTELINEDLNSADIKKSSEDIRPCRNEEETKCSTEEETAGECSQENSETTCPENMISFRVVWNKKNYDVTFNANDTVENLKKHIETLTGLPVSTQKLMFKGLVKDDTKTLSDLKVTNHSKMMVIGSTVKDIMAVNIPPSAKALKEETTATASTKEPWSKQKMHKKILDKGKPDDAMPGDKTKKEPLPRQPISGMLNKAAGKVRLTFKLELDQLWIGTKERTEKVSMGSIKNVLSEPIEDNDDYHVLAIQLGPTEASRYWVYWVPAQYVDAIKDTILGKWQPF</sequence>
<dbReference type="InterPro" id="IPR000626">
    <property type="entry name" value="Ubiquitin-like_dom"/>
</dbReference>
<evidence type="ECO:0000256" key="1">
    <source>
        <dbReference type="SAM" id="MobiDB-lite"/>
    </source>
</evidence>
<comment type="caution">
    <text evidence="2">The sequence shown here is derived from an EMBL/GenBank/DDBJ whole genome shotgun (WGS) entry which is preliminary data.</text>
</comment>
<dbReference type="Pfam" id="PF25343">
    <property type="entry name" value="PH_UBFD1_C"/>
    <property type="match status" value="1"/>
</dbReference>
<dbReference type="InterPro" id="IPR039120">
    <property type="entry name" value="UBFD1"/>
</dbReference>
<dbReference type="PANTHER" id="PTHR16470:SF0">
    <property type="entry name" value="UBIQUITIN DOMAIN-CONTAINING PROTEIN UBFD1"/>
    <property type="match status" value="1"/>
</dbReference>
<feature type="compositionally biased region" description="Basic and acidic residues" evidence="1">
    <location>
        <begin position="26"/>
        <end position="37"/>
    </location>
</feature>
<dbReference type="Gene3D" id="3.10.20.90">
    <property type="entry name" value="Phosphatidylinositol 3-kinase Catalytic Subunit, Chain A, domain 1"/>
    <property type="match status" value="1"/>
</dbReference>
<feature type="compositionally biased region" description="Basic and acidic residues" evidence="1">
    <location>
        <begin position="48"/>
        <end position="69"/>
    </location>
</feature>
<gene>
    <name evidence="2" type="ORF">PACLA_8A034737</name>
</gene>
<dbReference type="Pfam" id="PF00240">
    <property type="entry name" value="ubiquitin"/>
    <property type="match status" value="1"/>
</dbReference>
<dbReference type="EMBL" id="CACRXK020000315">
    <property type="protein sequence ID" value="CAB3980708.1"/>
    <property type="molecule type" value="Genomic_DNA"/>
</dbReference>
<dbReference type="AlphaFoldDB" id="A0A6S7FMH3"/>
<evidence type="ECO:0000313" key="3">
    <source>
        <dbReference type="Proteomes" id="UP001152795"/>
    </source>
</evidence>
<dbReference type="PANTHER" id="PTHR16470">
    <property type="entry name" value="UBIQUITIN DOMAIN-CONTAINING PROTEIN UBFD1"/>
    <property type="match status" value="1"/>
</dbReference>
<feature type="region of interest" description="Disordered" evidence="1">
    <location>
        <begin position="180"/>
        <end position="227"/>
    </location>
</feature>
<dbReference type="InterPro" id="IPR029071">
    <property type="entry name" value="Ubiquitin-like_domsf"/>
</dbReference>
<protein>
    <submittedName>
        <fullName evidence="2">Ubiquitin domain-containing UBFD1</fullName>
    </submittedName>
</protein>
<proteinExistence type="predicted"/>
<accession>A0A6S7FMH3</accession>
<keyword evidence="3" id="KW-1185">Reference proteome</keyword>
<dbReference type="PROSITE" id="PS50053">
    <property type="entry name" value="UBIQUITIN_2"/>
    <property type="match status" value="1"/>
</dbReference>
<dbReference type="OrthoDB" id="267397at2759"/>
<reference evidence="2" key="1">
    <citation type="submission" date="2020-04" db="EMBL/GenBank/DDBJ databases">
        <authorList>
            <person name="Alioto T."/>
            <person name="Alioto T."/>
            <person name="Gomez Garrido J."/>
        </authorList>
    </citation>
    <scope>NUCLEOTIDE SEQUENCE</scope>
    <source>
        <strain evidence="2">A484AB</strain>
    </source>
</reference>
<name>A0A6S7FMH3_PARCT</name>
<organism evidence="2 3">
    <name type="scientific">Paramuricea clavata</name>
    <name type="common">Red gorgonian</name>
    <name type="synonym">Violescent sea-whip</name>
    <dbReference type="NCBI Taxonomy" id="317549"/>
    <lineage>
        <taxon>Eukaryota</taxon>
        <taxon>Metazoa</taxon>
        <taxon>Cnidaria</taxon>
        <taxon>Anthozoa</taxon>
        <taxon>Octocorallia</taxon>
        <taxon>Malacalcyonacea</taxon>
        <taxon>Plexauridae</taxon>
        <taxon>Paramuricea</taxon>
    </lineage>
</organism>
<dbReference type="Proteomes" id="UP001152795">
    <property type="component" value="Unassembled WGS sequence"/>
</dbReference>
<dbReference type="CDD" id="cd17047">
    <property type="entry name" value="Ubl_UBFD1"/>
    <property type="match status" value="1"/>
</dbReference>